<evidence type="ECO:0000313" key="3">
    <source>
        <dbReference type="Proteomes" id="UP000477386"/>
    </source>
</evidence>
<evidence type="ECO:0000313" key="2">
    <source>
        <dbReference type="EMBL" id="NEU67156.1"/>
    </source>
</evidence>
<dbReference type="RefSeq" id="WP_164036790.1">
    <property type="nucleotide sequence ID" value="NZ_JAAGNZ010000001.1"/>
</dbReference>
<dbReference type="AlphaFoldDB" id="A0A6M0IFU9"/>
<accession>A0A6M0IFU9</accession>
<sequence>MKTNLIITLFLVVLLGCSKEDNTPVPAVDLVGKWELVKFTVDPSPVNGTNDYLAYLRQLFSYNCTEINFYYNFSADKAFSESTESKCQSGTTNDTLLDGKWESTPTELSITLDDGTGVQQTQTYKIDLHPAQPGKYAYMDLTMSNNGTNYSLSLNKL</sequence>
<gene>
    <name evidence="2" type="ORF">GK091_09720</name>
</gene>
<protein>
    <recommendedName>
        <fullName evidence="1">Lipocalin-like domain-containing protein</fullName>
    </recommendedName>
</protein>
<dbReference type="Proteomes" id="UP000477386">
    <property type="component" value="Unassembled WGS sequence"/>
</dbReference>
<dbReference type="EMBL" id="JAAGNZ010000001">
    <property type="protein sequence ID" value="NEU67156.1"/>
    <property type="molecule type" value="Genomic_DNA"/>
</dbReference>
<reference evidence="2 3" key="1">
    <citation type="submission" date="2020-02" db="EMBL/GenBank/DDBJ databases">
        <title>Draft genome sequence of two Spirosoma agri KCTC 52727 and Spirosoma terrae KCTC 52035.</title>
        <authorList>
            <person name="Rojas J."/>
            <person name="Ambika Manirajan B."/>
            <person name="Ratering S."/>
            <person name="Suarez C."/>
            <person name="Schnell S."/>
        </authorList>
    </citation>
    <scope>NUCLEOTIDE SEQUENCE [LARGE SCALE GENOMIC DNA]</scope>
    <source>
        <strain evidence="2 3">KCTC 52727</strain>
    </source>
</reference>
<dbReference type="InterPro" id="IPR024311">
    <property type="entry name" value="Lipocalin-like"/>
</dbReference>
<feature type="domain" description="Lipocalin-like" evidence="1">
    <location>
        <begin position="30"/>
        <end position="126"/>
    </location>
</feature>
<evidence type="ECO:0000259" key="1">
    <source>
        <dbReference type="Pfam" id="PF13648"/>
    </source>
</evidence>
<proteinExistence type="predicted"/>
<organism evidence="2 3">
    <name type="scientific">Spirosoma agri</name>
    <dbReference type="NCBI Taxonomy" id="1987381"/>
    <lineage>
        <taxon>Bacteria</taxon>
        <taxon>Pseudomonadati</taxon>
        <taxon>Bacteroidota</taxon>
        <taxon>Cytophagia</taxon>
        <taxon>Cytophagales</taxon>
        <taxon>Cytophagaceae</taxon>
        <taxon>Spirosoma</taxon>
    </lineage>
</organism>
<name>A0A6M0IFU9_9BACT</name>
<dbReference type="PROSITE" id="PS51257">
    <property type="entry name" value="PROKAR_LIPOPROTEIN"/>
    <property type="match status" value="1"/>
</dbReference>
<keyword evidence="3" id="KW-1185">Reference proteome</keyword>
<comment type="caution">
    <text evidence="2">The sequence shown here is derived from an EMBL/GenBank/DDBJ whole genome shotgun (WGS) entry which is preliminary data.</text>
</comment>
<dbReference type="Pfam" id="PF13648">
    <property type="entry name" value="Lipocalin_4"/>
    <property type="match status" value="1"/>
</dbReference>